<keyword evidence="7" id="KW-1185">Reference proteome</keyword>
<dbReference type="InterPro" id="IPR002173">
    <property type="entry name" value="Carboh/pur_kinase_PfkB_CS"/>
</dbReference>
<dbReference type="GO" id="GO:0016301">
    <property type="term" value="F:kinase activity"/>
    <property type="evidence" value="ECO:0007669"/>
    <property type="project" value="UniProtKB-KW"/>
</dbReference>
<accession>A0A5B2VR77</accession>
<evidence type="ECO:0000256" key="2">
    <source>
        <dbReference type="ARBA" id="ARBA00022679"/>
    </source>
</evidence>
<evidence type="ECO:0000313" key="7">
    <source>
        <dbReference type="Proteomes" id="UP000323142"/>
    </source>
</evidence>
<dbReference type="OrthoDB" id="9795789at2"/>
<protein>
    <submittedName>
        <fullName evidence="6">Sugar kinase</fullName>
    </submittedName>
</protein>
<sequence length="298" mass="31373">MPNILCAGIATLDQIFRLDAMPSRAEKYRATDLAVTGGGTAANAAVAMARLGARVGLFATLGDDPIGHQIREGLSREGVDTDGLRLLPGHRSPLSAILVDGAGERMIISHADPALPRDTDWLPSTLPAGIDGVLGDTRWQEGSAHLFRLARAAGKPAVLDGDRAPTVVPGLVDLATHVAFSLQGLRDLTGEGDARRALRAFGPRPGTWIAVTNGDEGVFWWRDGEIAHRPAFRVPVVDTLGAGDTWHGAFTVRLAEGADEAEAIRFASAAAALKCTRFGGRDGAPGRTEVETFLAHAE</sequence>
<dbReference type="AlphaFoldDB" id="A0A5B2VR77"/>
<dbReference type="GO" id="GO:0006796">
    <property type="term" value="P:phosphate-containing compound metabolic process"/>
    <property type="evidence" value="ECO:0007669"/>
    <property type="project" value="UniProtKB-ARBA"/>
</dbReference>
<dbReference type="PRINTS" id="PR00990">
    <property type="entry name" value="RIBOKINASE"/>
</dbReference>
<dbReference type="Proteomes" id="UP000323142">
    <property type="component" value="Unassembled WGS sequence"/>
</dbReference>
<comment type="similarity">
    <text evidence="1 4">Belongs to the carbohydrate kinase PfkB family.</text>
</comment>
<evidence type="ECO:0000259" key="5">
    <source>
        <dbReference type="Pfam" id="PF00294"/>
    </source>
</evidence>
<organism evidence="6 7">
    <name type="scientific">Salinarimonas soli</name>
    <dbReference type="NCBI Taxonomy" id="1638099"/>
    <lineage>
        <taxon>Bacteria</taxon>
        <taxon>Pseudomonadati</taxon>
        <taxon>Pseudomonadota</taxon>
        <taxon>Alphaproteobacteria</taxon>
        <taxon>Hyphomicrobiales</taxon>
        <taxon>Salinarimonadaceae</taxon>
        <taxon>Salinarimonas</taxon>
    </lineage>
</organism>
<comment type="caution">
    <text evidence="6">The sequence shown here is derived from an EMBL/GenBank/DDBJ whole genome shotgun (WGS) entry which is preliminary data.</text>
</comment>
<dbReference type="SUPFAM" id="SSF53613">
    <property type="entry name" value="Ribokinase-like"/>
    <property type="match status" value="1"/>
</dbReference>
<dbReference type="GO" id="GO:0005829">
    <property type="term" value="C:cytosol"/>
    <property type="evidence" value="ECO:0007669"/>
    <property type="project" value="TreeGrafter"/>
</dbReference>
<keyword evidence="3 4" id="KW-0418">Kinase</keyword>
<dbReference type="InterPro" id="IPR029056">
    <property type="entry name" value="Ribokinase-like"/>
</dbReference>
<dbReference type="PANTHER" id="PTHR10584:SF157">
    <property type="entry name" value="SULFOFRUCTOSE KINASE"/>
    <property type="match status" value="1"/>
</dbReference>
<dbReference type="PANTHER" id="PTHR10584">
    <property type="entry name" value="SUGAR KINASE"/>
    <property type="match status" value="1"/>
</dbReference>
<evidence type="ECO:0000256" key="4">
    <source>
        <dbReference type="RuleBase" id="RU003704"/>
    </source>
</evidence>
<dbReference type="InterPro" id="IPR011611">
    <property type="entry name" value="PfkB_dom"/>
</dbReference>
<dbReference type="RefSeq" id="WP_149815554.1">
    <property type="nucleotide sequence ID" value="NZ_VUOA01000006.1"/>
</dbReference>
<dbReference type="Gene3D" id="3.40.1190.20">
    <property type="match status" value="1"/>
</dbReference>
<dbReference type="Pfam" id="PF00294">
    <property type="entry name" value="PfkB"/>
    <property type="match status" value="1"/>
</dbReference>
<reference evidence="6 7" key="1">
    <citation type="submission" date="2019-09" db="EMBL/GenBank/DDBJ databases">
        <title>Salinarimonas rosea gen. nov., sp. nov., a new member of the a-2 subgroup of the Proteobacteria.</title>
        <authorList>
            <person name="Liu J."/>
        </authorList>
    </citation>
    <scope>NUCLEOTIDE SEQUENCE [LARGE SCALE GENOMIC DNA]</scope>
    <source>
        <strain evidence="6 7">BN140002</strain>
    </source>
</reference>
<proteinExistence type="inferred from homology"/>
<dbReference type="PROSITE" id="PS00584">
    <property type="entry name" value="PFKB_KINASES_2"/>
    <property type="match status" value="1"/>
</dbReference>
<dbReference type="InterPro" id="IPR002139">
    <property type="entry name" value="Ribo/fructo_kinase"/>
</dbReference>
<name>A0A5B2VR77_9HYPH</name>
<evidence type="ECO:0000256" key="1">
    <source>
        <dbReference type="ARBA" id="ARBA00010688"/>
    </source>
</evidence>
<gene>
    <name evidence="6" type="ORF">F0L46_03075</name>
</gene>
<keyword evidence="2 4" id="KW-0808">Transferase</keyword>
<feature type="domain" description="Carbohydrate kinase PfkB" evidence="5">
    <location>
        <begin position="1"/>
        <end position="285"/>
    </location>
</feature>
<evidence type="ECO:0000313" key="6">
    <source>
        <dbReference type="EMBL" id="KAA2242283.1"/>
    </source>
</evidence>
<dbReference type="EMBL" id="VUOA01000006">
    <property type="protein sequence ID" value="KAA2242283.1"/>
    <property type="molecule type" value="Genomic_DNA"/>
</dbReference>
<evidence type="ECO:0000256" key="3">
    <source>
        <dbReference type="ARBA" id="ARBA00022777"/>
    </source>
</evidence>
<reference evidence="6 7" key="2">
    <citation type="submission" date="2019-09" db="EMBL/GenBank/DDBJ databases">
        <authorList>
            <person name="Jin C."/>
        </authorList>
    </citation>
    <scope>NUCLEOTIDE SEQUENCE [LARGE SCALE GENOMIC DNA]</scope>
    <source>
        <strain evidence="6 7">BN140002</strain>
    </source>
</reference>